<dbReference type="Gene3D" id="3.30.428.10">
    <property type="entry name" value="HIT-like"/>
    <property type="match status" value="1"/>
</dbReference>
<gene>
    <name evidence="3" type="ORF">SAMN05444320_104558</name>
</gene>
<evidence type="ECO:0000259" key="2">
    <source>
        <dbReference type="PROSITE" id="PS51084"/>
    </source>
</evidence>
<evidence type="ECO:0000256" key="1">
    <source>
        <dbReference type="PROSITE-ProRule" id="PRU00464"/>
    </source>
</evidence>
<feature type="short sequence motif" description="Histidine triad motif" evidence="1">
    <location>
        <begin position="94"/>
        <end position="98"/>
    </location>
</feature>
<dbReference type="InterPro" id="IPR036265">
    <property type="entry name" value="HIT-like_sf"/>
</dbReference>
<dbReference type="InterPro" id="IPR011146">
    <property type="entry name" value="HIT-like"/>
</dbReference>
<protein>
    <submittedName>
        <fullName evidence="3">Diadenosine tetraphosphate (Ap4A) hydrolase</fullName>
    </submittedName>
</protein>
<evidence type="ECO:0000313" key="3">
    <source>
        <dbReference type="EMBL" id="SHF69127.1"/>
    </source>
</evidence>
<dbReference type="GO" id="GO:0016787">
    <property type="term" value="F:hydrolase activity"/>
    <property type="evidence" value="ECO:0007669"/>
    <property type="project" value="UniProtKB-KW"/>
</dbReference>
<name>A0A1M5DQ62_STRHI</name>
<organism evidence="3 4">
    <name type="scientific">Streptoalloteichus hindustanus</name>
    <dbReference type="NCBI Taxonomy" id="2017"/>
    <lineage>
        <taxon>Bacteria</taxon>
        <taxon>Bacillati</taxon>
        <taxon>Actinomycetota</taxon>
        <taxon>Actinomycetes</taxon>
        <taxon>Pseudonocardiales</taxon>
        <taxon>Pseudonocardiaceae</taxon>
        <taxon>Streptoalloteichus</taxon>
    </lineage>
</organism>
<dbReference type="SUPFAM" id="SSF54197">
    <property type="entry name" value="HIT-like"/>
    <property type="match status" value="1"/>
</dbReference>
<sequence length="155" mass="17346">MSSCLLCRGVEADSELMRVQVWEDSLWRLTTAVVGEVPGFSYLEPKRHIRYVHELDGAEAVTFGAVLAECSRAVREAAEAELVYVYVFGGSFDHLHVHLAPHHRGGPLNDHMIRGEVVETRLDSGAIMQSSKDFPPRPEEEMREVAERVRALFGA</sequence>
<keyword evidence="4" id="KW-1185">Reference proteome</keyword>
<dbReference type="AlphaFoldDB" id="A0A1M5DQ62"/>
<accession>A0A1M5DQ62</accession>
<evidence type="ECO:0000313" key="4">
    <source>
        <dbReference type="Proteomes" id="UP000184501"/>
    </source>
</evidence>
<dbReference type="EMBL" id="FQVN01000004">
    <property type="protein sequence ID" value="SHF69127.1"/>
    <property type="molecule type" value="Genomic_DNA"/>
</dbReference>
<reference evidence="3 4" key="1">
    <citation type="submission" date="2016-11" db="EMBL/GenBank/DDBJ databases">
        <authorList>
            <person name="Jaros S."/>
            <person name="Januszkiewicz K."/>
            <person name="Wedrychowicz H."/>
        </authorList>
    </citation>
    <scope>NUCLEOTIDE SEQUENCE [LARGE SCALE GENOMIC DNA]</scope>
    <source>
        <strain evidence="3 4">DSM 44523</strain>
    </source>
</reference>
<dbReference type="Proteomes" id="UP000184501">
    <property type="component" value="Unassembled WGS sequence"/>
</dbReference>
<dbReference type="PROSITE" id="PS51084">
    <property type="entry name" value="HIT_2"/>
    <property type="match status" value="1"/>
</dbReference>
<proteinExistence type="predicted"/>
<feature type="domain" description="HIT" evidence="2">
    <location>
        <begin position="5"/>
        <end position="109"/>
    </location>
</feature>
<keyword evidence="3" id="KW-0378">Hydrolase</keyword>
<dbReference type="OrthoDB" id="9784774at2"/>